<evidence type="ECO:0000313" key="1">
    <source>
        <dbReference type="EMBL" id="MBK4346064.1"/>
    </source>
</evidence>
<reference evidence="1" key="1">
    <citation type="submission" date="2021-01" db="EMBL/GenBank/DDBJ databases">
        <title>Lacisediminihabitans sp. nov. strain G11-30, isolated from Antarctic Soil.</title>
        <authorList>
            <person name="Li J."/>
        </authorList>
    </citation>
    <scope>NUCLEOTIDE SEQUENCE</scope>
    <source>
        <strain evidence="1">G11-30</strain>
    </source>
</reference>
<accession>A0A934SQ00</accession>
<dbReference type="Proteomes" id="UP000636458">
    <property type="component" value="Unassembled WGS sequence"/>
</dbReference>
<protein>
    <submittedName>
        <fullName evidence="1">DUF2017 domain-containing protein</fullName>
    </submittedName>
</protein>
<name>A0A934SQ00_9MICO</name>
<keyword evidence="2" id="KW-1185">Reference proteome</keyword>
<comment type="caution">
    <text evidence="1">The sequence shown here is derived from an EMBL/GenBank/DDBJ whole genome shotgun (WGS) entry which is preliminary data.</text>
</comment>
<dbReference type="InterPro" id="IPR018561">
    <property type="entry name" value="AosR"/>
</dbReference>
<sequence length="159" mass="17431">MRGFRRKGANYEASFAPEEARLIVQLTGQIGAMLAEPAANDAALKRLLPDAYRDDPEAAEEFRRFTAESLAERKGRNGQTVAASLADAAAATSATKVVLDEQQAQAWIRAVSDIRLTIASRIGIERDDDRPNPDEPLGDIYDWLAFVQESLVVAMQGRL</sequence>
<evidence type="ECO:0000313" key="2">
    <source>
        <dbReference type="Proteomes" id="UP000636458"/>
    </source>
</evidence>
<dbReference type="AlphaFoldDB" id="A0A934SQ00"/>
<organism evidence="1 2">
    <name type="scientific">Lacisediminihabitans changchengi</name>
    <dbReference type="NCBI Taxonomy" id="2787634"/>
    <lineage>
        <taxon>Bacteria</taxon>
        <taxon>Bacillati</taxon>
        <taxon>Actinomycetota</taxon>
        <taxon>Actinomycetes</taxon>
        <taxon>Micrococcales</taxon>
        <taxon>Microbacteriaceae</taxon>
        <taxon>Lacisediminihabitans</taxon>
    </lineage>
</organism>
<dbReference type="Pfam" id="PF09438">
    <property type="entry name" value="DUF2017"/>
    <property type="match status" value="1"/>
</dbReference>
<proteinExistence type="predicted"/>
<dbReference type="RefSeq" id="WP_200554429.1">
    <property type="nucleotide sequence ID" value="NZ_JAEPES010000001.1"/>
</dbReference>
<gene>
    <name evidence="1" type="ORF">IV501_00315</name>
</gene>
<dbReference type="EMBL" id="JAEPES010000001">
    <property type="protein sequence ID" value="MBK4346064.1"/>
    <property type="molecule type" value="Genomic_DNA"/>
</dbReference>